<dbReference type="Proteomes" id="UP000824037">
    <property type="component" value="Unassembled WGS sequence"/>
</dbReference>
<protein>
    <submittedName>
        <fullName evidence="1">Uncharacterized protein</fullName>
    </submittedName>
</protein>
<feature type="non-terminal residue" evidence="1">
    <location>
        <position position="502"/>
    </location>
</feature>
<reference evidence="1" key="1">
    <citation type="journal article" date="2021" name="PeerJ">
        <title>Extensive microbial diversity within the chicken gut microbiome revealed by metagenomics and culture.</title>
        <authorList>
            <person name="Gilroy R."/>
            <person name="Ravi A."/>
            <person name="Getino M."/>
            <person name="Pursley I."/>
            <person name="Horton D.L."/>
            <person name="Alikhan N.F."/>
            <person name="Baker D."/>
            <person name="Gharbi K."/>
            <person name="Hall N."/>
            <person name="Watson M."/>
            <person name="Adriaenssens E.M."/>
            <person name="Foster-Nyarko E."/>
            <person name="Jarju S."/>
            <person name="Secka A."/>
            <person name="Antonio M."/>
            <person name="Oren A."/>
            <person name="Chaudhuri R.R."/>
            <person name="La Ragione R."/>
            <person name="Hildebrand F."/>
            <person name="Pallen M.J."/>
        </authorList>
    </citation>
    <scope>NUCLEOTIDE SEQUENCE</scope>
    <source>
        <strain evidence="1">ChiGjej4B4-7305</strain>
    </source>
</reference>
<sequence>MLTGADLTAFVTGADAADQRPDWPELLNRMLVLSTGRPWREQHPGLADAGTTASGDGLQVTGRVGPMRVQVLARLTEELLELDLQWHNDTDIPVEDLVVGLRLPGPDDAQVTIPQVILHDNPSADPDRVVPHVSRGGFVTELHRLPIPAVCLQETGGHTLTLVSWPDPDEDADGRVRYGSLGAVAGTQTYALALSGVTLFDGEPDITYVHKAKTSATDQGYRSLAPGETLHQRFLVHRGWAEPGHEFRQLVQLGRDLFAGGERAIAGPLDDRRHIDLRLAALDARAFVDGEVAGYQKFPSWGEPRKRAGRPAVDFLYGWTGQCLRLAWCEAWVGLERGEPHRLERARAVTEFYLNGSATGVPGLRYNSYLHDDRRWQGLRRRGAEVISARAYGETLCALADLVTLLRRHEVPVPATWRAALAEAAQFVAASTLPSGLVPVGWTTDGVAVEDPPWSAGIPAVRALAKIAAVGEQPHLLTRAVELADAYHDLHARTFDRPFAHS</sequence>
<organism evidence="1 2">
    <name type="scientific">Candidatus Ruania gallistercoris</name>
    <dbReference type="NCBI Taxonomy" id="2838746"/>
    <lineage>
        <taxon>Bacteria</taxon>
        <taxon>Bacillati</taxon>
        <taxon>Actinomycetota</taxon>
        <taxon>Actinomycetes</taxon>
        <taxon>Micrococcales</taxon>
        <taxon>Ruaniaceae</taxon>
        <taxon>Ruania</taxon>
    </lineage>
</organism>
<comment type="caution">
    <text evidence="1">The sequence shown here is derived from an EMBL/GenBank/DDBJ whole genome shotgun (WGS) entry which is preliminary data.</text>
</comment>
<evidence type="ECO:0000313" key="1">
    <source>
        <dbReference type="EMBL" id="HIZ34318.1"/>
    </source>
</evidence>
<gene>
    <name evidence="1" type="ORF">H9815_00960</name>
</gene>
<dbReference type="AlphaFoldDB" id="A0A9D2EAN8"/>
<reference evidence="1" key="2">
    <citation type="submission" date="2021-04" db="EMBL/GenBank/DDBJ databases">
        <authorList>
            <person name="Gilroy R."/>
        </authorList>
    </citation>
    <scope>NUCLEOTIDE SEQUENCE</scope>
    <source>
        <strain evidence="1">ChiGjej4B4-7305</strain>
    </source>
</reference>
<dbReference type="EMBL" id="DXBY01000019">
    <property type="protein sequence ID" value="HIZ34318.1"/>
    <property type="molecule type" value="Genomic_DNA"/>
</dbReference>
<accession>A0A9D2EAN8</accession>
<name>A0A9D2EAN8_9MICO</name>
<proteinExistence type="predicted"/>
<evidence type="ECO:0000313" key="2">
    <source>
        <dbReference type="Proteomes" id="UP000824037"/>
    </source>
</evidence>